<evidence type="ECO:0008006" key="4">
    <source>
        <dbReference type="Google" id="ProtNLM"/>
    </source>
</evidence>
<protein>
    <recommendedName>
        <fullName evidence="4">DUF4199 domain-containing protein</fullName>
    </recommendedName>
</protein>
<proteinExistence type="predicted"/>
<keyword evidence="3" id="KW-1185">Reference proteome</keyword>
<dbReference type="OrthoDB" id="1361176at2"/>
<keyword evidence="1" id="KW-1133">Transmembrane helix</keyword>
<reference evidence="2 3" key="1">
    <citation type="submission" date="2016-10" db="EMBL/GenBank/DDBJ databases">
        <title>Lutibacter sp. LPB0138, isolated from marine gastropod.</title>
        <authorList>
            <person name="Kim E."/>
            <person name="Yi H."/>
        </authorList>
    </citation>
    <scope>NUCLEOTIDE SEQUENCE [LARGE SCALE GENOMIC DNA]</scope>
    <source>
        <strain evidence="2 3">LPB0138</strain>
    </source>
</reference>
<feature type="transmembrane region" description="Helical" evidence="1">
    <location>
        <begin position="34"/>
        <end position="52"/>
    </location>
</feature>
<gene>
    <name evidence="2" type="ORF">LPB138_12005</name>
</gene>
<evidence type="ECO:0000256" key="1">
    <source>
        <dbReference type="SAM" id="Phobius"/>
    </source>
</evidence>
<dbReference type="STRING" id="1850246.LPB138_12005"/>
<feature type="transmembrane region" description="Helical" evidence="1">
    <location>
        <begin position="12"/>
        <end position="28"/>
    </location>
</feature>
<name>A0A1D8P9T7_9FLAO</name>
<sequence>MGVEKIVLKNAIKIFLGIVVFFFLMKLLRLEHITQLRVLNFAFVFWGINSAIKENFKHNQNSLYLQNLFIGLFTSLLSLIFIIVSFTVYLFYIEPSFINVMEDSTIWGKTLSPPLLAVALFMEGMASSIVCSFIVMQFWKNKKIPSNA</sequence>
<evidence type="ECO:0000313" key="2">
    <source>
        <dbReference type="EMBL" id="AOW21359.1"/>
    </source>
</evidence>
<feature type="transmembrane region" description="Helical" evidence="1">
    <location>
        <begin position="64"/>
        <end position="93"/>
    </location>
</feature>
<keyword evidence="1" id="KW-0812">Transmembrane</keyword>
<accession>A0A1D8P9T7</accession>
<evidence type="ECO:0000313" key="3">
    <source>
        <dbReference type="Proteomes" id="UP000176050"/>
    </source>
</evidence>
<dbReference type="EMBL" id="CP017478">
    <property type="protein sequence ID" value="AOW21359.1"/>
    <property type="molecule type" value="Genomic_DNA"/>
</dbReference>
<organism evidence="2 3">
    <name type="scientific">Urechidicola croceus</name>
    <dbReference type="NCBI Taxonomy" id="1850246"/>
    <lineage>
        <taxon>Bacteria</taxon>
        <taxon>Pseudomonadati</taxon>
        <taxon>Bacteroidota</taxon>
        <taxon>Flavobacteriia</taxon>
        <taxon>Flavobacteriales</taxon>
        <taxon>Flavobacteriaceae</taxon>
        <taxon>Urechidicola</taxon>
    </lineage>
</organism>
<dbReference type="KEGG" id="lul:LPB138_12005"/>
<dbReference type="RefSeq" id="WP_070237519.1">
    <property type="nucleotide sequence ID" value="NZ_CP017478.1"/>
</dbReference>
<feature type="transmembrane region" description="Helical" evidence="1">
    <location>
        <begin position="113"/>
        <end position="136"/>
    </location>
</feature>
<dbReference type="AlphaFoldDB" id="A0A1D8P9T7"/>
<keyword evidence="1" id="KW-0472">Membrane</keyword>
<dbReference type="Proteomes" id="UP000176050">
    <property type="component" value="Chromosome"/>
</dbReference>